<dbReference type="GO" id="GO:0006749">
    <property type="term" value="P:glutathione metabolic process"/>
    <property type="evidence" value="ECO:0007669"/>
    <property type="project" value="TreeGrafter"/>
</dbReference>
<dbReference type="InParanoid" id="K1VK54"/>
<evidence type="ECO:0000256" key="1">
    <source>
        <dbReference type="ARBA" id="ARBA00012452"/>
    </source>
</evidence>
<comment type="catalytic activity">
    <reaction evidence="3">
        <text>RX + glutathione = an S-substituted glutathione + a halide anion + H(+)</text>
        <dbReference type="Rhea" id="RHEA:16437"/>
        <dbReference type="ChEBI" id="CHEBI:15378"/>
        <dbReference type="ChEBI" id="CHEBI:16042"/>
        <dbReference type="ChEBI" id="CHEBI:17792"/>
        <dbReference type="ChEBI" id="CHEBI:57925"/>
        <dbReference type="ChEBI" id="CHEBI:90779"/>
        <dbReference type="EC" id="2.5.1.18"/>
    </reaction>
</comment>
<dbReference type="STRING" id="1220162.K1VK54"/>
<protein>
    <recommendedName>
        <fullName evidence="1">glutathione transferase</fullName>
        <ecNumber evidence="1">2.5.1.18</ecNumber>
    </recommendedName>
</protein>
<organism evidence="7 8">
    <name type="scientific">Trichosporon asahii var. asahii (strain CBS 8904)</name>
    <name type="common">Yeast</name>
    <dbReference type="NCBI Taxonomy" id="1220162"/>
    <lineage>
        <taxon>Eukaryota</taxon>
        <taxon>Fungi</taxon>
        <taxon>Dikarya</taxon>
        <taxon>Basidiomycota</taxon>
        <taxon>Agaricomycotina</taxon>
        <taxon>Tremellomycetes</taxon>
        <taxon>Trichosporonales</taxon>
        <taxon>Trichosporonaceae</taxon>
        <taxon>Trichosporon</taxon>
    </lineage>
</organism>
<dbReference type="PROSITE" id="PS50405">
    <property type="entry name" value="GST_CTER"/>
    <property type="match status" value="1"/>
</dbReference>
<evidence type="ECO:0000259" key="6">
    <source>
        <dbReference type="PROSITE" id="PS50405"/>
    </source>
</evidence>
<dbReference type="HOGENOM" id="CLU_721963_0_0_1"/>
<dbReference type="InterPro" id="IPR004046">
    <property type="entry name" value="GST_C"/>
</dbReference>
<name>K1VK54_TRIAC</name>
<dbReference type="GO" id="GO:0005737">
    <property type="term" value="C:cytoplasm"/>
    <property type="evidence" value="ECO:0007669"/>
    <property type="project" value="TreeGrafter"/>
</dbReference>
<comment type="similarity">
    <text evidence="4">Belongs to the GST superfamily.</text>
</comment>
<dbReference type="Gene3D" id="3.40.30.10">
    <property type="entry name" value="Glutaredoxin"/>
    <property type="match status" value="1"/>
</dbReference>
<evidence type="ECO:0000313" key="7">
    <source>
        <dbReference type="EMBL" id="EKD04550.1"/>
    </source>
</evidence>
<dbReference type="SUPFAM" id="SSF47616">
    <property type="entry name" value="GST C-terminal domain-like"/>
    <property type="match status" value="1"/>
</dbReference>
<dbReference type="GO" id="GO:0004364">
    <property type="term" value="F:glutathione transferase activity"/>
    <property type="evidence" value="ECO:0007669"/>
    <property type="project" value="UniProtKB-EC"/>
</dbReference>
<dbReference type="InterPro" id="IPR010987">
    <property type="entry name" value="Glutathione-S-Trfase_C-like"/>
</dbReference>
<feature type="domain" description="GST N-terminal" evidence="5">
    <location>
        <begin position="70"/>
        <end position="153"/>
    </location>
</feature>
<dbReference type="EMBL" id="AMBO01000221">
    <property type="protein sequence ID" value="EKD04550.1"/>
    <property type="molecule type" value="Genomic_DNA"/>
</dbReference>
<dbReference type="PROSITE" id="PS50404">
    <property type="entry name" value="GST_NTER"/>
    <property type="match status" value="1"/>
</dbReference>
<dbReference type="OrthoDB" id="249703at2759"/>
<dbReference type="Gene3D" id="1.20.1050.10">
    <property type="match status" value="1"/>
</dbReference>
<proteinExistence type="inferred from homology"/>
<reference evidence="7 8" key="1">
    <citation type="journal article" date="2012" name="Eukaryot. Cell">
        <title>Genome sequence of the Trichosporon asahii environmental strain CBS 8904.</title>
        <authorList>
            <person name="Yang R.Y."/>
            <person name="Li H.T."/>
            <person name="Zhu H."/>
            <person name="Zhou G.P."/>
            <person name="Wang M."/>
            <person name="Wang L."/>
        </authorList>
    </citation>
    <scope>NUCLEOTIDE SEQUENCE [LARGE SCALE GENOMIC DNA]</scope>
    <source>
        <strain evidence="7 8">CBS 8904</strain>
    </source>
</reference>
<dbReference type="InterPro" id="IPR040079">
    <property type="entry name" value="Glutathione_S-Trfase"/>
</dbReference>
<dbReference type="EC" id="2.5.1.18" evidence="1"/>
<accession>K1VK54</accession>
<dbReference type="SUPFAM" id="SSF52833">
    <property type="entry name" value="Thioredoxin-like"/>
    <property type="match status" value="1"/>
</dbReference>
<evidence type="ECO:0000313" key="8">
    <source>
        <dbReference type="Proteomes" id="UP000006757"/>
    </source>
</evidence>
<dbReference type="InterPro" id="IPR036282">
    <property type="entry name" value="Glutathione-S-Trfase_C_sf"/>
</dbReference>
<evidence type="ECO:0000256" key="4">
    <source>
        <dbReference type="RuleBase" id="RU003494"/>
    </source>
</evidence>
<dbReference type="Proteomes" id="UP000006757">
    <property type="component" value="Unassembled WGS sequence"/>
</dbReference>
<feature type="domain" description="GST C-terminal" evidence="6">
    <location>
        <begin position="160"/>
        <end position="291"/>
    </location>
</feature>
<evidence type="ECO:0000256" key="3">
    <source>
        <dbReference type="ARBA" id="ARBA00047960"/>
    </source>
</evidence>
<dbReference type="InterPro" id="IPR004045">
    <property type="entry name" value="Glutathione_S-Trfase_N"/>
</dbReference>
<sequence>MPAQFALHGNVVSTVTFGQSRRGHALGAHDAYSSQKRTSSIGARFRGRFESLDARSTWWGQPIWCHGSFRSAVGLIPAVTISVNTARICIAEAQLENEVEFVNHDFKLVWSEEWRKHQPFNQMPYMLNKDTGYTIYESRAIAKYLMAKYKKTDLMPPMSETEKYGTFEQASSVEENDFDAHAGQLAAELIWAPVYGKQADPKRVEDLKAKLQKTLEGYERVLTKHTWVAGPEMTIADLFHLPNGTLAVLKDAAPGLTDGTLPHVTAWWAKLSNLPNWKKIEGEALEAMKAMGAHNTENGARIGAPRYISIGSTFQLPRDPRDGLTRINDTAKRLNSISRDCFEYGAYGLRDASQTLTASRLPPALVWFVCQRQREAVPPSMWPVC</sequence>
<dbReference type="Pfam" id="PF02798">
    <property type="entry name" value="GST_N"/>
    <property type="match status" value="1"/>
</dbReference>
<dbReference type="GO" id="GO:0043295">
    <property type="term" value="F:glutathione binding"/>
    <property type="evidence" value="ECO:0007669"/>
    <property type="project" value="TreeGrafter"/>
</dbReference>
<dbReference type="InterPro" id="IPR036249">
    <property type="entry name" value="Thioredoxin-like_sf"/>
</dbReference>
<dbReference type="AlphaFoldDB" id="K1VK54"/>
<keyword evidence="8" id="KW-1185">Reference proteome</keyword>
<comment type="caution">
    <text evidence="7">The sequence shown here is derived from an EMBL/GenBank/DDBJ whole genome shotgun (WGS) entry which is preliminary data.</text>
</comment>
<keyword evidence="2 7" id="KW-0808">Transferase</keyword>
<dbReference type="PANTHER" id="PTHR43900">
    <property type="entry name" value="GLUTATHIONE S-TRANSFERASE RHO"/>
    <property type="match status" value="1"/>
</dbReference>
<dbReference type="PANTHER" id="PTHR43900:SF3">
    <property type="entry name" value="GLUTATHIONE S-TRANSFERASE RHO"/>
    <property type="match status" value="1"/>
</dbReference>
<evidence type="ECO:0000256" key="2">
    <source>
        <dbReference type="ARBA" id="ARBA00022679"/>
    </source>
</evidence>
<dbReference type="eggNOG" id="KOG0867">
    <property type="taxonomic scope" value="Eukaryota"/>
</dbReference>
<gene>
    <name evidence="7" type="ORF">A1Q2_01122</name>
</gene>
<dbReference type="Pfam" id="PF00043">
    <property type="entry name" value="GST_C"/>
    <property type="match status" value="1"/>
</dbReference>
<dbReference type="SFLD" id="SFLDS00019">
    <property type="entry name" value="Glutathione_Transferase_(cytos"/>
    <property type="match status" value="1"/>
</dbReference>
<evidence type="ECO:0000259" key="5">
    <source>
        <dbReference type="PROSITE" id="PS50404"/>
    </source>
</evidence>